<keyword evidence="4" id="KW-1185">Reference proteome</keyword>
<dbReference type="Gene3D" id="3.30.420.10">
    <property type="entry name" value="Ribonuclease H-like superfamily/Ribonuclease H"/>
    <property type="match status" value="1"/>
</dbReference>
<dbReference type="InterPro" id="IPR038717">
    <property type="entry name" value="Tc1-like_DDE_dom"/>
</dbReference>
<reference evidence="3" key="2">
    <citation type="submission" date="2025-09" db="UniProtKB">
        <authorList>
            <consortium name="Ensembl"/>
        </authorList>
    </citation>
    <scope>IDENTIFICATION</scope>
</reference>
<evidence type="ECO:0000256" key="1">
    <source>
        <dbReference type="SAM" id="MobiDB-lite"/>
    </source>
</evidence>
<evidence type="ECO:0000259" key="2">
    <source>
        <dbReference type="Pfam" id="PF13358"/>
    </source>
</evidence>
<evidence type="ECO:0000313" key="3">
    <source>
        <dbReference type="Ensembl" id="ENSCCRP00000143322.1"/>
    </source>
</evidence>
<proteinExistence type="predicted"/>
<feature type="region of interest" description="Disordered" evidence="1">
    <location>
        <begin position="1"/>
        <end position="23"/>
    </location>
</feature>
<evidence type="ECO:0000313" key="4">
    <source>
        <dbReference type="Proteomes" id="UP001108240"/>
    </source>
</evidence>
<accession>A0A9J8AED2</accession>
<dbReference type="InterPro" id="IPR036397">
    <property type="entry name" value="RNaseH_sf"/>
</dbReference>
<dbReference type="GO" id="GO:0003676">
    <property type="term" value="F:nucleic acid binding"/>
    <property type="evidence" value="ECO:0007669"/>
    <property type="project" value="InterPro"/>
</dbReference>
<feature type="domain" description="Tc1-like transposase DDE" evidence="2">
    <location>
        <begin position="40"/>
        <end position="94"/>
    </location>
</feature>
<name>A0A9J8AED2_CYPCA</name>
<dbReference type="AlphaFoldDB" id="A0A9J8AED2"/>
<dbReference type="Proteomes" id="UP001108240">
    <property type="component" value="Unplaced"/>
</dbReference>
<organism evidence="3 4">
    <name type="scientific">Cyprinus carpio carpio</name>
    <dbReference type="NCBI Taxonomy" id="630221"/>
    <lineage>
        <taxon>Eukaryota</taxon>
        <taxon>Metazoa</taxon>
        <taxon>Chordata</taxon>
        <taxon>Craniata</taxon>
        <taxon>Vertebrata</taxon>
        <taxon>Euteleostomi</taxon>
        <taxon>Actinopterygii</taxon>
        <taxon>Neopterygii</taxon>
        <taxon>Teleostei</taxon>
        <taxon>Ostariophysi</taxon>
        <taxon>Cypriniformes</taxon>
        <taxon>Cyprinidae</taxon>
        <taxon>Cyprininae</taxon>
        <taxon>Cyprinus</taxon>
    </lineage>
</organism>
<protein>
    <recommendedName>
        <fullName evidence="2">Tc1-like transposase DDE domain-containing protein</fullName>
    </recommendedName>
</protein>
<sequence>MNLNSKQETKTLSAPKCRDNLNENPVQSIQNLRLGRRFTFQQDNDPKHTAKATQEWLRDNSVNVPEWPSHSPDLNPVEYLWRKLKMAVHQQSPFNLTELEKICKEEWQKITQSSCAKLVVSYPKILEAVIAA</sequence>
<dbReference type="Pfam" id="PF13358">
    <property type="entry name" value="DDE_3"/>
    <property type="match status" value="1"/>
</dbReference>
<reference evidence="3" key="1">
    <citation type="submission" date="2025-08" db="UniProtKB">
        <authorList>
            <consortium name="Ensembl"/>
        </authorList>
    </citation>
    <scope>IDENTIFICATION</scope>
</reference>
<dbReference type="GeneTree" id="ENSGT01120000271870"/>
<dbReference type="OMA" id="ENCWSIV"/>
<feature type="compositionally biased region" description="Polar residues" evidence="1">
    <location>
        <begin position="1"/>
        <end position="12"/>
    </location>
</feature>
<dbReference type="Ensembl" id="ENSCCRT00000138952.1">
    <property type="protein sequence ID" value="ENSCCRP00000143322.1"/>
    <property type="gene ID" value="ENSCCRG00000055743.1"/>
</dbReference>